<keyword evidence="3" id="KW-0808">Transferase</keyword>
<dbReference type="InterPro" id="IPR003846">
    <property type="entry name" value="SelO"/>
</dbReference>
<feature type="compositionally biased region" description="Basic and acidic residues" evidence="10">
    <location>
        <begin position="642"/>
        <end position="652"/>
    </location>
</feature>
<dbReference type="PANTHER" id="PTHR12153">
    <property type="entry name" value="SELENOPROTEIN O"/>
    <property type="match status" value="1"/>
</dbReference>
<evidence type="ECO:0000256" key="9">
    <source>
        <dbReference type="ARBA" id="ARBA00031547"/>
    </source>
</evidence>
<evidence type="ECO:0000256" key="8">
    <source>
        <dbReference type="ARBA" id="ARBA00022842"/>
    </source>
</evidence>
<accession>A0AAV2RT69</accession>
<evidence type="ECO:0000313" key="12">
    <source>
        <dbReference type="Proteomes" id="UP001497623"/>
    </source>
</evidence>
<evidence type="ECO:0000256" key="6">
    <source>
        <dbReference type="ARBA" id="ARBA00022741"/>
    </source>
</evidence>
<dbReference type="GO" id="GO:0016779">
    <property type="term" value="F:nucleotidyltransferase activity"/>
    <property type="evidence" value="ECO:0007669"/>
    <property type="project" value="UniProtKB-KW"/>
</dbReference>
<organism evidence="11 12">
    <name type="scientific">Meganyctiphanes norvegica</name>
    <name type="common">Northern krill</name>
    <name type="synonym">Thysanopoda norvegica</name>
    <dbReference type="NCBI Taxonomy" id="48144"/>
    <lineage>
        <taxon>Eukaryota</taxon>
        <taxon>Metazoa</taxon>
        <taxon>Ecdysozoa</taxon>
        <taxon>Arthropoda</taxon>
        <taxon>Crustacea</taxon>
        <taxon>Multicrustacea</taxon>
        <taxon>Malacostraca</taxon>
        <taxon>Eumalacostraca</taxon>
        <taxon>Eucarida</taxon>
        <taxon>Euphausiacea</taxon>
        <taxon>Euphausiidae</taxon>
        <taxon>Meganyctiphanes</taxon>
    </lineage>
</organism>
<gene>
    <name evidence="11" type="ORF">MNOR_LOCUS28377</name>
</gene>
<keyword evidence="7" id="KW-0067">ATP-binding</keyword>
<dbReference type="GO" id="GO:0046872">
    <property type="term" value="F:metal ion binding"/>
    <property type="evidence" value="ECO:0007669"/>
    <property type="project" value="UniProtKB-KW"/>
</dbReference>
<keyword evidence="12" id="KW-1185">Reference proteome</keyword>
<keyword evidence="4" id="KW-0548">Nucleotidyltransferase</keyword>
<sequence length="652" mass="74214">MSFSYLAFTNCTGFNIWGGVISSVRDAIIGAMQNLQVFITKISLIATVYRPIGYCSISTYKSCSHISTKDKRNVCGRSDYATFIRRSLYLNSDLKVTNIEQCQAPQKGVTEMELQEGSGNNIKSQSLESESFTDIETWKFAENDLLKFPIDPVKENYVRRNVRNAVFSSVAPIPMKGTSLLAGFSSEALKLLDMQSEITSSSEFVNFASGSWIHPTSTPLAHRYGGHQFGYWADQLGDGRAHLLGHYYNSHTSSWVTQLKWGASRISYRSGNCQGILKLVREFLTFSGFYKLGFRTSRSASLVIGEDLALRDQFYNGNMKMENMAVVLRLSPTWFRFGSLEILTKKGESEILTQLVEHVITEHYPAIPAADPNRILLLFSTILEETAEMIAQWQSIGFTHGVMNTDNMSLMSVTIDYGPFGFLEAYNPDFIPNSSDEEGMYSYRNQPRVGFMNLARLSFALMPLLKEDQLKQMKTILDGYNDKFEEAYGQIFAKKMGFKKLLSDDHSLFENFLSLLKDSKADFNMAFWELGNISVKDLSQKKIPKDFWTLNKIISHDKFSSFMQEYEERLKSEEITEESRQSIMSKMNPRYILRNWIAQMVIENAEKGNYEDIATTLRILQNPFTIDKEAEDKGFGKPPPKWSDKIRVSCSS</sequence>
<keyword evidence="6" id="KW-0547">Nucleotide-binding</keyword>
<dbReference type="EMBL" id="CAXKWB010031188">
    <property type="protein sequence ID" value="CAL4139152.1"/>
    <property type="molecule type" value="Genomic_DNA"/>
</dbReference>
<evidence type="ECO:0000256" key="7">
    <source>
        <dbReference type="ARBA" id="ARBA00022840"/>
    </source>
</evidence>
<evidence type="ECO:0000256" key="5">
    <source>
        <dbReference type="ARBA" id="ARBA00022723"/>
    </source>
</evidence>
<evidence type="ECO:0000256" key="2">
    <source>
        <dbReference type="ARBA" id="ARBA00009747"/>
    </source>
</evidence>
<name>A0AAV2RT69_MEGNR</name>
<feature type="non-terminal residue" evidence="11">
    <location>
        <position position="652"/>
    </location>
</feature>
<dbReference type="Proteomes" id="UP001497623">
    <property type="component" value="Unassembled WGS sequence"/>
</dbReference>
<dbReference type="Pfam" id="PF02696">
    <property type="entry name" value="SelO"/>
    <property type="match status" value="1"/>
</dbReference>
<reference evidence="11 12" key="1">
    <citation type="submission" date="2024-05" db="EMBL/GenBank/DDBJ databases">
        <authorList>
            <person name="Wallberg A."/>
        </authorList>
    </citation>
    <scope>NUCLEOTIDE SEQUENCE [LARGE SCALE GENOMIC DNA]</scope>
</reference>
<evidence type="ECO:0000256" key="10">
    <source>
        <dbReference type="SAM" id="MobiDB-lite"/>
    </source>
</evidence>
<keyword evidence="5" id="KW-0479">Metal-binding</keyword>
<keyword evidence="8" id="KW-0460">Magnesium</keyword>
<evidence type="ECO:0000256" key="3">
    <source>
        <dbReference type="ARBA" id="ARBA00022679"/>
    </source>
</evidence>
<dbReference type="GO" id="GO:0005524">
    <property type="term" value="F:ATP binding"/>
    <property type="evidence" value="ECO:0007669"/>
    <property type="project" value="UniProtKB-KW"/>
</dbReference>
<comment type="cofactor">
    <cofactor evidence="1">
        <name>Mg(2+)</name>
        <dbReference type="ChEBI" id="CHEBI:18420"/>
    </cofactor>
</comment>
<evidence type="ECO:0000256" key="4">
    <source>
        <dbReference type="ARBA" id="ARBA00022695"/>
    </source>
</evidence>
<comment type="caution">
    <text evidence="11">The sequence shown here is derived from an EMBL/GenBank/DDBJ whole genome shotgun (WGS) entry which is preliminary data.</text>
</comment>
<dbReference type="PANTHER" id="PTHR12153:SF18">
    <property type="entry name" value="SELENOPROTEIN O"/>
    <property type="match status" value="1"/>
</dbReference>
<dbReference type="AlphaFoldDB" id="A0AAV2RT69"/>
<feature type="region of interest" description="Disordered" evidence="10">
    <location>
        <begin position="629"/>
        <end position="652"/>
    </location>
</feature>
<evidence type="ECO:0000313" key="11">
    <source>
        <dbReference type="EMBL" id="CAL4139152.1"/>
    </source>
</evidence>
<comment type="similarity">
    <text evidence="2">Belongs to the SELO family.</text>
</comment>
<proteinExistence type="inferred from homology"/>
<protein>
    <recommendedName>
        <fullName evidence="9">Selenoprotein O</fullName>
    </recommendedName>
</protein>
<evidence type="ECO:0000256" key="1">
    <source>
        <dbReference type="ARBA" id="ARBA00001946"/>
    </source>
</evidence>